<dbReference type="InterPro" id="IPR011042">
    <property type="entry name" value="6-blade_b-propeller_TolB-like"/>
</dbReference>
<dbReference type="AlphaFoldDB" id="A0A4U1JFT8"/>
<feature type="domain" description="Glucose/Sorbosone dehydrogenase" evidence="2">
    <location>
        <begin position="70"/>
        <end position="387"/>
    </location>
</feature>
<protein>
    <submittedName>
        <fullName evidence="3">PQQ-dependent sugar dehydrogenase</fullName>
    </submittedName>
</protein>
<dbReference type="InterPro" id="IPR011041">
    <property type="entry name" value="Quinoprot_gluc/sorb_DH_b-prop"/>
</dbReference>
<dbReference type="PANTHER" id="PTHR19328:SF13">
    <property type="entry name" value="HIPL1 PROTEIN"/>
    <property type="match status" value="1"/>
</dbReference>
<dbReference type="EMBL" id="SSMQ01000007">
    <property type="protein sequence ID" value="TKD10130.1"/>
    <property type="molecule type" value="Genomic_DNA"/>
</dbReference>
<sequence length="415" mass="44232">MARACPQGPLLRSWYGLAGVALGMVLGAFGLGCSTNGAPRVDTRCTLVPGGNSGPAGGAALKAETVADGLEVPWGIAFLPNDDMLVTERPGRVRLVHQGGLTPPLLVLPVVQEGEGGLLGVAVDPKFAQNRYFYIYVTVRGPDGPENQIERYRLADDGASATRDKVLVAGIPAGRFHNGGRLRFGPDGMLYAGTGDAQHPDLARDPRSLAGKLLRMTRDGEVPGDNPFRKSLVYLSGVRNVQAFAFAPGGEVIVADHGPSGEMGREGHDEITRARAGDDLGWPTYYGCEVALGVTAPSLVFEQATPPGGAVLYQGDAIREWRGSLLVATLGSQHLHRVTFDREDPKRVEHHEVYFQGEGPTGLGRLRDVVTGPDGALYVTTSNCDGRGDCPRDKDKIYRITRWSPRPALPPSPEG</sequence>
<dbReference type="Proteomes" id="UP000309215">
    <property type="component" value="Unassembled WGS sequence"/>
</dbReference>
<keyword evidence="4" id="KW-1185">Reference proteome</keyword>
<dbReference type="SUPFAM" id="SSF50952">
    <property type="entry name" value="Soluble quinoprotein glucose dehydrogenase"/>
    <property type="match status" value="1"/>
</dbReference>
<dbReference type="OrthoDB" id="9770043at2"/>
<keyword evidence="1" id="KW-1133">Transmembrane helix</keyword>
<keyword evidence="1" id="KW-0812">Transmembrane</keyword>
<evidence type="ECO:0000313" key="4">
    <source>
        <dbReference type="Proteomes" id="UP000309215"/>
    </source>
</evidence>
<reference evidence="3 4" key="1">
    <citation type="submission" date="2019-04" db="EMBL/GenBank/DDBJ databases">
        <authorList>
            <person name="Li Y."/>
            <person name="Wang J."/>
        </authorList>
    </citation>
    <scope>NUCLEOTIDE SEQUENCE [LARGE SCALE GENOMIC DNA]</scope>
    <source>
        <strain evidence="3 4">DSM 14668</strain>
    </source>
</reference>
<evidence type="ECO:0000313" key="3">
    <source>
        <dbReference type="EMBL" id="TKD10130.1"/>
    </source>
</evidence>
<organism evidence="3 4">
    <name type="scientific">Polyangium fumosum</name>
    <dbReference type="NCBI Taxonomy" id="889272"/>
    <lineage>
        <taxon>Bacteria</taxon>
        <taxon>Pseudomonadati</taxon>
        <taxon>Myxococcota</taxon>
        <taxon>Polyangia</taxon>
        <taxon>Polyangiales</taxon>
        <taxon>Polyangiaceae</taxon>
        <taxon>Polyangium</taxon>
    </lineage>
</organism>
<dbReference type="Gene3D" id="2.120.10.30">
    <property type="entry name" value="TolB, C-terminal domain"/>
    <property type="match status" value="1"/>
</dbReference>
<dbReference type="InterPro" id="IPR012938">
    <property type="entry name" value="Glc/Sorbosone_DH"/>
</dbReference>
<gene>
    <name evidence="3" type="ORF">E8A74_08915</name>
</gene>
<proteinExistence type="predicted"/>
<dbReference type="PANTHER" id="PTHR19328">
    <property type="entry name" value="HEDGEHOG-INTERACTING PROTEIN"/>
    <property type="match status" value="1"/>
</dbReference>
<dbReference type="PROSITE" id="PS51257">
    <property type="entry name" value="PROKAR_LIPOPROTEIN"/>
    <property type="match status" value="1"/>
</dbReference>
<keyword evidence="1" id="KW-0472">Membrane</keyword>
<accession>A0A4U1JFT8</accession>
<feature type="transmembrane region" description="Helical" evidence="1">
    <location>
        <begin position="12"/>
        <end position="31"/>
    </location>
</feature>
<dbReference type="Pfam" id="PF07995">
    <property type="entry name" value="GSDH"/>
    <property type="match status" value="1"/>
</dbReference>
<comment type="caution">
    <text evidence="3">The sequence shown here is derived from an EMBL/GenBank/DDBJ whole genome shotgun (WGS) entry which is preliminary data.</text>
</comment>
<evidence type="ECO:0000259" key="2">
    <source>
        <dbReference type="Pfam" id="PF07995"/>
    </source>
</evidence>
<name>A0A4U1JFT8_9BACT</name>
<evidence type="ECO:0000256" key="1">
    <source>
        <dbReference type="SAM" id="Phobius"/>
    </source>
</evidence>